<accession>A0ACC2XLR1</accession>
<gene>
    <name evidence="1" type="ORF">QFC24_003373</name>
</gene>
<reference evidence="1" key="1">
    <citation type="submission" date="2023-04" db="EMBL/GenBank/DDBJ databases">
        <title>Draft Genome sequencing of Naganishia species isolated from polar environments using Oxford Nanopore Technology.</title>
        <authorList>
            <person name="Leo P."/>
            <person name="Venkateswaran K."/>
        </authorList>
    </citation>
    <scope>NUCLEOTIDE SEQUENCE</scope>
    <source>
        <strain evidence="1">DBVPG 5303</strain>
    </source>
</reference>
<dbReference type="EMBL" id="JASBWV010000010">
    <property type="protein sequence ID" value="KAJ9124581.1"/>
    <property type="molecule type" value="Genomic_DNA"/>
</dbReference>
<comment type="caution">
    <text evidence="1">The sequence shown here is derived from an EMBL/GenBank/DDBJ whole genome shotgun (WGS) entry which is preliminary data.</text>
</comment>
<keyword evidence="2" id="KW-1185">Reference proteome</keyword>
<name>A0ACC2XLR1_9TREE</name>
<dbReference type="Proteomes" id="UP001234202">
    <property type="component" value="Unassembled WGS sequence"/>
</dbReference>
<sequence length="575" mass="62891">MGSTRPATSLRSTRSSANPKVTLYSLAETKPVTKSNDIEQSKSAICQPIREDTGTSQLSGQSRFFPESSAAATRSVTSSSTPRKRRKIEIRNGLESYNGEVKTEERSRSSSLSSLSPSMPQDTFDDDAIKVKLEAIATPDRRNSRRQAGTPKTPAAVDGSVRLIKEEALTPLKDIQSLKGKNGSAAKPRPSTPIKLKLDKAHAEPPKWKRQYELIAKMRERIVAPVDTICSRGCDTPNGERSSDPKTIRFHILISLMLSSQTKDPVTSQAVTNLNDALPGGLTAESLASAPPEVVAECINKVGFWRRKTEYIQDAARRILEGGLDDGEVNNPDVEGIQEESGDIPRTLNGLVKLRGVGPKMAFLALQCAWNINAGIGVDVHVHRITNRLGWHKPKTTEPEQTRLNLESWLPPHLFKPINHVLVGFGQVVCLPVGPRCDVCLLGIEKICPSRVANVNNIKGRKVIEFGFSDADDIKAPIAVKFEDEQPLCEINAEIKSELASGATSRVKIEVETDPFPKTGMQLDNEPSVDSYRSGNKDAIEQLVEEPGMLQPERVVDVVEVAHMSAVDLPVVKTE</sequence>
<proteinExistence type="predicted"/>
<evidence type="ECO:0000313" key="2">
    <source>
        <dbReference type="Proteomes" id="UP001234202"/>
    </source>
</evidence>
<evidence type="ECO:0000313" key="1">
    <source>
        <dbReference type="EMBL" id="KAJ9124581.1"/>
    </source>
</evidence>
<protein>
    <submittedName>
        <fullName evidence="1">Uncharacterized protein</fullName>
    </submittedName>
</protein>
<organism evidence="1 2">
    <name type="scientific">Naganishia onofrii</name>
    <dbReference type="NCBI Taxonomy" id="1851511"/>
    <lineage>
        <taxon>Eukaryota</taxon>
        <taxon>Fungi</taxon>
        <taxon>Dikarya</taxon>
        <taxon>Basidiomycota</taxon>
        <taxon>Agaricomycotina</taxon>
        <taxon>Tremellomycetes</taxon>
        <taxon>Filobasidiales</taxon>
        <taxon>Filobasidiaceae</taxon>
        <taxon>Naganishia</taxon>
    </lineage>
</organism>